<organism evidence="1 2">
    <name type="scientific">Achlya hypogyna</name>
    <name type="common">Oomycete</name>
    <name type="synonym">Protoachlya hypogyna</name>
    <dbReference type="NCBI Taxonomy" id="1202772"/>
    <lineage>
        <taxon>Eukaryota</taxon>
        <taxon>Sar</taxon>
        <taxon>Stramenopiles</taxon>
        <taxon>Oomycota</taxon>
        <taxon>Saprolegniomycetes</taxon>
        <taxon>Saprolegniales</taxon>
        <taxon>Achlyaceae</taxon>
        <taxon>Achlya</taxon>
    </lineage>
</organism>
<dbReference type="AlphaFoldDB" id="A0A1V9ZGV4"/>
<evidence type="ECO:0000313" key="2">
    <source>
        <dbReference type="Proteomes" id="UP000243579"/>
    </source>
</evidence>
<protein>
    <recommendedName>
        <fullName evidence="3">Tc1-like transposase DDE domain-containing protein</fullName>
    </recommendedName>
</protein>
<name>A0A1V9ZGV4_ACHHY</name>
<gene>
    <name evidence="1" type="ORF">ACHHYP_20612</name>
</gene>
<accession>A0A1V9ZGV4</accession>
<proteinExistence type="predicted"/>
<reference evidence="1 2" key="1">
    <citation type="journal article" date="2014" name="Genome Biol. Evol.">
        <title>The secreted proteins of Achlya hypogyna and Thraustotheca clavata identify the ancestral oomycete secretome and reveal gene acquisitions by horizontal gene transfer.</title>
        <authorList>
            <person name="Misner I."/>
            <person name="Blouin N."/>
            <person name="Leonard G."/>
            <person name="Richards T.A."/>
            <person name="Lane C.E."/>
        </authorList>
    </citation>
    <scope>NUCLEOTIDE SEQUENCE [LARGE SCALE GENOMIC DNA]</scope>
    <source>
        <strain evidence="1 2">ATCC 48635</strain>
    </source>
</reference>
<comment type="caution">
    <text evidence="1">The sequence shown here is derived from an EMBL/GenBank/DDBJ whole genome shotgun (WGS) entry which is preliminary data.</text>
</comment>
<dbReference type="OrthoDB" id="167119at2759"/>
<keyword evidence="2" id="KW-1185">Reference proteome</keyword>
<evidence type="ECO:0000313" key="1">
    <source>
        <dbReference type="EMBL" id="OQR97216.1"/>
    </source>
</evidence>
<dbReference type="EMBL" id="JNBR01000120">
    <property type="protein sequence ID" value="OQR97216.1"/>
    <property type="molecule type" value="Genomic_DNA"/>
</dbReference>
<dbReference type="Proteomes" id="UP000243579">
    <property type="component" value="Unassembled WGS sequence"/>
</dbReference>
<sequence>MRWVLQRLGFRYLRGEKRNYLAESTANVAFCVQYIKAKLENRDSNARPIQSKVYLDESYINQNHTASRSQPKSDTDYHGKFTAQLFERCFHEMCETLEAYFGTCVIHLDGAKYHKRVLNPNPTTS</sequence>
<evidence type="ECO:0008006" key="3">
    <source>
        <dbReference type="Google" id="ProtNLM"/>
    </source>
</evidence>